<evidence type="ECO:0000313" key="4">
    <source>
        <dbReference type="Proteomes" id="UP000297527"/>
    </source>
</evidence>
<dbReference type="OrthoDB" id="2094269at2759"/>
<feature type="domain" description="Serine hydrolase" evidence="2">
    <location>
        <begin position="13"/>
        <end position="156"/>
    </location>
</feature>
<dbReference type="EMBL" id="PQXN01000237">
    <property type="protein sequence ID" value="TGO48512.1"/>
    <property type="molecule type" value="Genomic_DNA"/>
</dbReference>
<dbReference type="PANTHER" id="PTHR48070:SF6">
    <property type="entry name" value="ESTERASE OVCA2"/>
    <property type="match status" value="1"/>
</dbReference>
<dbReference type="InterPro" id="IPR029058">
    <property type="entry name" value="AB_hydrolase_fold"/>
</dbReference>
<name>A0A4Z1HMI3_9HELO</name>
<reference evidence="3 4" key="1">
    <citation type="submission" date="2017-12" db="EMBL/GenBank/DDBJ databases">
        <title>Comparative genomics of Botrytis spp.</title>
        <authorList>
            <person name="Valero-Jimenez C.A."/>
            <person name="Tapia P."/>
            <person name="Veloso J."/>
            <person name="Silva-Moreno E."/>
            <person name="Staats M."/>
            <person name="Valdes J.H."/>
            <person name="Van Kan J.A.L."/>
        </authorList>
    </citation>
    <scope>NUCLEOTIDE SEQUENCE [LARGE SCALE GENOMIC DNA]</scope>
    <source>
        <strain evidence="3 4">MUCL11595</strain>
    </source>
</reference>
<sequence length="169" mass="18333">MGPGLSPLSNPDDSYYAYFDPSSTDSGQHTFNMLRDYLRDQGLFDGVIGFSQGACLAVAYIAAGERLGLSRQIHPSFKCAVFISSMSVPDAVAFNLRGEIRLIDPGIDGELIRIPTVHIWGAEHVYSKHCYTVRRICDQQTVSSFIHGGGHEVPGSGAQEAVIETVKAL</sequence>
<dbReference type="GO" id="GO:0005634">
    <property type="term" value="C:nucleus"/>
    <property type="evidence" value="ECO:0007669"/>
    <property type="project" value="TreeGrafter"/>
</dbReference>
<dbReference type="PANTHER" id="PTHR48070">
    <property type="entry name" value="ESTERASE OVCA2"/>
    <property type="match status" value="1"/>
</dbReference>
<keyword evidence="1" id="KW-0378">Hydrolase</keyword>
<accession>A0A4Z1HMI3</accession>
<evidence type="ECO:0000256" key="1">
    <source>
        <dbReference type="ARBA" id="ARBA00022801"/>
    </source>
</evidence>
<gene>
    <name evidence="3" type="ORF">BCON_0238g00020</name>
</gene>
<organism evidence="3 4">
    <name type="scientific">Botryotinia convoluta</name>
    <dbReference type="NCBI Taxonomy" id="54673"/>
    <lineage>
        <taxon>Eukaryota</taxon>
        <taxon>Fungi</taxon>
        <taxon>Dikarya</taxon>
        <taxon>Ascomycota</taxon>
        <taxon>Pezizomycotina</taxon>
        <taxon>Leotiomycetes</taxon>
        <taxon>Helotiales</taxon>
        <taxon>Sclerotiniaceae</taxon>
        <taxon>Botryotinia</taxon>
    </lineage>
</organism>
<dbReference type="GO" id="GO:0016787">
    <property type="term" value="F:hydrolase activity"/>
    <property type="evidence" value="ECO:0007669"/>
    <property type="project" value="UniProtKB-KW"/>
</dbReference>
<evidence type="ECO:0000259" key="2">
    <source>
        <dbReference type="Pfam" id="PF03959"/>
    </source>
</evidence>
<dbReference type="GO" id="GO:0019748">
    <property type="term" value="P:secondary metabolic process"/>
    <property type="evidence" value="ECO:0007669"/>
    <property type="project" value="TreeGrafter"/>
</dbReference>
<proteinExistence type="predicted"/>
<keyword evidence="4" id="KW-1185">Reference proteome</keyword>
<dbReference type="Gene3D" id="3.40.50.1820">
    <property type="entry name" value="alpha/beta hydrolase"/>
    <property type="match status" value="1"/>
</dbReference>
<dbReference type="InterPro" id="IPR050593">
    <property type="entry name" value="LovG"/>
</dbReference>
<evidence type="ECO:0000313" key="3">
    <source>
        <dbReference type="EMBL" id="TGO48512.1"/>
    </source>
</evidence>
<dbReference type="InterPro" id="IPR005645">
    <property type="entry name" value="FSH-like_dom"/>
</dbReference>
<protein>
    <recommendedName>
        <fullName evidence="2">Serine hydrolase domain-containing protein</fullName>
    </recommendedName>
</protein>
<dbReference type="AlphaFoldDB" id="A0A4Z1HMI3"/>
<comment type="caution">
    <text evidence="3">The sequence shown here is derived from an EMBL/GenBank/DDBJ whole genome shotgun (WGS) entry which is preliminary data.</text>
</comment>
<dbReference type="Proteomes" id="UP000297527">
    <property type="component" value="Unassembled WGS sequence"/>
</dbReference>
<dbReference type="GO" id="GO:0005737">
    <property type="term" value="C:cytoplasm"/>
    <property type="evidence" value="ECO:0007669"/>
    <property type="project" value="TreeGrafter"/>
</dbReference>
<dbReference type="Pfam" id="PF03959">
    <property type="entry name" value="FSH1"/>
    <property type="match status" value="1"/>
</dbReference>
<dbReference type="SUPFAM" id="SSF53474">
    <property type="entry name" value="alpha/beta-Hydrolases"/>
    <property type="match status" value="1"/>
</dbReference>